<evidence type="ECO:0000313" key="3">
    <source>
        <dbReference type="EMBL" id="CAI9280748.1"/>
    </source>
</evidence>
<gene>
    <name evidence="3" type="ORF">LSALG_LOCUS20483</name>
</gene>
<dbReference type="EMBL" id="OX465080">
    <property type="protein sequence ID" value="CAI9280748.1"/>
    <property type="molecule type" value="Genomic_DNA"/>
</dbReference>
<keyword evidence="1" id="KW-0472">Membrane</keyword>
<dbReference type="Pfam" id="PF06813">
    <property type="entry name" value="Nodulin-like"/>
    <property type="match status" value="1"/>
</dbReference>
<feature type="transmembrane region" description="Helical" evidence="1">
    <location>
        <begin position="29"/>
        <end position="53"/>
    </location>
</feature>
<dbReference type="AlphaFoldDB" id="A0AA35YUY6"/>
<proteinExistence type="predicted"/>
<keyword evidence="1" id="KW-1133">Transmembrane helix</keyword>
<evidence type="ECO:0000259" key="2">
    <source>
        <dbReference type="Pfam" id="PF06813"/>
    </source>
</evidence>
<sequence length="108" mass="12379">MPALKEGSRPPWVGLAAAVWVQVASGNSYRAWVVLLIGVLACFFGYGVIWLAVTETVHNLPYWFNDEDYGRYTEKEIVVGRWPHFDFMGSEFVTKMDNMEMEINGWGR</sequence>
<dbReference type="Proteomes" id="UP001177003">
    <property type="component" value="Chromosome 4"/>
</dbReference>
<keyword evidence="4" id="KW-1185">Reference proteome</keyword>
<organism evidence="3 4">
    <name type="scientific">Lactuca saligna</name>
    <name type="common">Willowleaf lettuce</name>
    <dbReference type="NCBI Taxonomy" id="75948"/>
    <lineage>
        <taxon>Eukaryota</taxon>
        <taxon>Viridiplantae</taxon>
        <taxon>Streptophyta</taxon>
        <taxon>Embryophyta</taxon>
        <taxon>Tracheophyta</taxon>
        <taxon>Spermatophyta</taxon>
        <taxon>Magnoliopsida</taxon>
        <taxon>eudicotyledons</taxon>
        <taxon>Gunneridae</taxon>
        <taxon>Pentapetalae</taxon>
        <taxon>asterids</taxon>
        <taxon>campanulids</taxon>
        <taxon>Asterales</taxon>
        <taxon>Asteraceae</taxon>
        <taxon>Cichorioideae</taxon>
        <taxon>Cichorieae</taxon>
        <taxon>Lactucinae</taxon>
        <taxon>Lactuca</taxon>
    </lineage>
</organism>
<accession>A0AA35YUY6</accession>
<evidence type="ECO:0000256" key="1">
    <source>
        <dbReference type="SAM" id="Phobius"/>
    </source>
</evidence>
<feature type="domain" description="Nodulin-like" evidence="2">
    <location>
        <begin position="31"/>
        <end position="63"/>
    </location>
</feature>
<name>A0AA35YUY6_LACSI</name>
<keyword evidence="1" id="KW-0812">Transmembrane</keyword>
<reference evidence="3" key="1">
    <citation type="submission" date="2023-04" db="EMBL/GenBank/DDBJ databases">
        <authorList>
            <person name="Vijverberg K."/>
            <person name="Xiong W."/>
            <person name="Schranz E."/>
        </authorList>
    </citation>
    <scope>NUCLEOTIDE SEQUENCE</scope>
</reference>
<evidence type="ECO:0000313" key="4">
    <source>
        <dbReference type="Proteomes" id="UP001177003"/>
    </source>
</evidence>
<dbReference type="InterPro" id="IPR010658">
    <property type="entry name" value="Nodulin-like"/>
</dbReference>
<protein>
    <recommendedName>
        <fullName evidence="2">Nodulin-like domain-containing protein</fullName>
    </recommendedName>
</protein>